<keyword evidence="1" id="KW-0472">Membrane</keyword>
<keyword evidence="1" id="KW-1133">Transmembrane helix</keyword>
<feature type="transmembrane region" description="Helical" evidence="1">
    <location>
        <begin position="142"/>
        <end position="163"/>
    </location>
</feature>
<evidence type="ECO:0000256" key="1">
    <source>
        <dbReference type="SAM" id="Phobius"/>
    </source>
</evidence>
<proteinExistence type="predicted"/>
<comment type="caution">
    <text evidence="2">The sequence shown here is derived from an EMBL/GenBank/DDBJ whole genome shotgun (WGS) entry which is preliminary data.</text>
</comment>
<dbReference type="AlphaFoldDB" id="A0A399CS59"/>
<reference evidence="2 3" key="1">
    <citation type="journal article" date="2015" name="Int. J. Syst. Evol. Microbiol.">
        <title>Mariniphaga sediminis sp. nov., isolated from coastal sediment.</title>
        <authorList>
            <person name="Wang F.Q."/>
            <person name="Shen Q.Y."/>
            <person name="Chen G.J."/>
            <person name="Du Z.J."/>
        </authorList>
    </citation>
    <scope>NUCLEOTIDE SEQUENCE [LARGE SCALE GENOMIC DNA]</scope>
    <source>
        <strain evidence="2 3">SY21</strain>
    </source>
</reference>
<gene>
    <name evidence="2" type="ORF">D1164_23075</name>
</gene>
<evidence type="ECO:0000313" key="3">
    <source>
        <dbReference type="Proteomes" id="UP000266441"/>
    </source>
</evidence>
<dbReference type="RefSeq" id="WP_119352270.1">
    <property type="nucleotide sequence ID" value="NZ_QWET01000037.1"/>
</dbReference>
<keyword evidence="1" id="KW-0812">Transmembrane</keyword>
<organism evidence="2 3">
    <name type="scientific">Mariniphaga sediminis</name>
    <dbReference type="NCBI Taxonomy" id="1628158"/>
    <lineage>
        <taxon>Bacteria</taxon>
        <taxon>Pseudomonadati</taxon>
        <taxon>Bacteroidota</taxon>
        <taxon>Bacteroidia</taxon>
        <taxon>Marinilabiliales</taxon>
        <taxon>Prolixibacteraceae</taxon>
        <taxon>Mariniphaga</taxon>
    </lineage>
</organism>
<feature type="transmembrane region" description="Helical" evidence="1">
    <location>
        <begin position="118"/>
        <end position="135"/>
    </location>
</feature>
<protein>
    <submittedName>
        <fullName evidence="2">Uncharacterized protein</fullName>
    </submittedName>
</protein>
<sequence length="195" mass="22115">MPGKSKTEDKITDFEKAMEELDDEQLAGVLKKRNHYQPEAVRVAIRKALERGIIRSEEDLRGQEFSIKPLRRKLFPEIESGANRDKIRKSISRGLLIAGAFPTAWSFLRMNAGFTSEGILLLAFGVCWMGLAFSLMRKFSLLAARLLSVLAILSLGYAVKYFLALPQFIFMDVFIATALYLLLAYGLVFIFRLKE</sequence>
<name>A0A399CS59_9BACT</name>
<keyword evidence="3" id="KW-1185">Reference proteome</keyword>
<feature type="transmembrane region" description="Helical" evidence="1">
    <location>
        <begin position="169"/>
        <end position="191"/>
    </location>
</feature>
<dbReference type="EMBL" id="QWET01000037">
    <property type="protein sequence ID" value="RIH62789.1"/>
    <property type="molecule type" value="Genomic_DNA"/>
</dbReference>
<accession>A0A399CS59</accession>
<evidence type="ECO:0000313" key="2">
    <source>
        <dbReference type="EMBL" id="RIH62789.1"/>
    </source>
</evidence>
<dbReference type="OrthoDB" id="1121654at2"/>
<dbReference type="Proteomes" id="UP000266441">
    <property type="component" value="Unassembled WGS sequence"/>
</dbReference>
<feature type="transmembrane region" description="Helical" evidence="1">
    <location>
        <begin position="94"/>
        <end position="112"/>
    </location>
</feature>